<sequence length="139" mass="15956">MAQALTIQEVAERTNMSSHTLRYYERIGLLDAPSRAASGHRRYHEEDLEWLTLLKRLRATGMPIREMQRYTDLVRQGEESVTARRELLEAHQRALIAQHREIDATLAVLERKLSVYRTLEAQGSAERGGKRAAILLDCT</sequence>
<evidence type="ECO:0000259" key="2">
    <source>
        <dbReference type="PROSITE" id="PS50937"/>
    </source>
</evidence>
<dbReference type="Gene3D" id="1.10.1660.10">
    <property type="match status" value="1"/>
</dbReference>
<dbReference type="InterPro" id="IPR000551">
    <property type="entry name" value="MerR-type_HTH_dom"/>
</dbReference>
<feature type="domain" description="HTH merR-type" evidence="2">
    <location>
        <begin position="4"/>
        <end position="73"/>
    </location>
</feature>
<dbReference type="EMBL" id="CADCWP010000006">
    <property type="protein sequence ID" value="CAA9554005.1"/>
    <property type="molecule type" value="Genomic_DNA"/>
</dbReference>
<dbReference type="SUPFAM" id="SSF46955">
    <property type="entry name" value="Putative DNA-binding domain"/>
    <property type="match status" value="1"/>
</dbReference>
<proteinExistence type="predicted"/>
<dbReference type="SMART" id="SM00422">
    <property type="entry name" value="HTH_MERR"/>
    <property type="match status" value="1"/>
</dbReference>
<name>A0A6J4UQV8_9DEIN</name>
<dbReference type="PROSITE" id="PS50937">
    <property type="entry name" value="HTH_MERR_2"/>
    <property type="match status" value="1"/>
</dbReference>
<organism evidence="3">
    <name type="scientific">uncultured Truepera sp</name>
    <dbReference type="NCBI Taxonomy" id="543023"/>
    <lineage>
        <taxon>Bacteria</taxon>
        <taxon>Thermotogati</taxon>
        <taxon>Deinococcota</taxon>
        <taxon>Deinococci</taxon>
        <taxon>Trueperales</taxon>
        <taxon>Trueperaceae</taxon>
        <taxon>Truepera</taxon>
        <taxon>environmental samples</taxon>
    </lineage>
</organism>
<dbReference type="GO" id="GO:0003677">
    <property type="term" value="F:DNA binding"/>
    <property type="evidence" value="ECO:0007669"/>
    <property type="project" value="UniProtKB-KW"/>
</dbReference>
<dbReference type="InterPro" id="IPR009061">
    <property type="entry name" value="DNA-bd_dom_put_sf"/>
</dbReference>
<protein>
    <submittedName>
        <fullName evidence="3">Transcriptional regulator, MerR family</fullName>
    </submittedName>
</protein>
<dbReference type="Pfam" id="PF13411">
    <property type="entry name" value="MerR_1"/>
    <property type="match status" value="1"/>
</dbReference>
<dbReference type="GO" id="GO:0003700">
    <property type="term" value="F:DNA-binding transcription factor activity"/>
    <property type="evidence" value="ECO:0007669"/>
    <property type="project" value="InterPro"/>
</dbReference>
<dbReference type="PANTHER" id="PTHR30204:SF98">
    <property type="entry name" value="HTH-TYPE TRANSCRIPTIONAL REGULATOR ADHR"/>
    <property type="match status" value="1"/>
</dbReference>
<dbReference type="CDD" id="cd01109">
    <property type="entry name" value="HTH_YyaN"/>
    <property type="match status" value="1"/>
</dbReference>
<dbReference type="AlphaFoldDB" id="A0A6J4UQV8"/>
<evidence type="ECO:0000256" key="1">
    <source>
        <dbReference type="ARBA" id="ARBA00023125"/>
    </source>
</evidence>
<keyword evidence="1" id="KW-0238">DNA-binding</keyword>
<reference evidence="3" key="1">
    <citation type="submission" date="2020-02" db="EMBL/GenBank/DDBJ databases">
        <authorList>
            <person name="Meier V. D."/>
        </authorList>
    </citation>
    <scope>NUCLEOTIDE SEQUENCE</scope>
    <source>
        <strain evidence="3">AVDCRST_MAG86</strain>
    </source>
</reference>
<dbReference type="InterPro" id="IPR047057">
    <property type="entry name" value="MerR_fam"/>
</dbReference>
<dbReference type="PANTHER" id="PTHR30204">
    <property type="entry name" value="REDOX-CYCLING DRUG-SENSING TRANSCRIPTIONAL ACTIVATOR SOXR"/>
    <property type="match status" value="1"/>
</dbReference>
<dbReference type="PRINTS" id="PR00040">
    <property type="entry name" value="HTHMERR"/>
</dbReference>
<evidence type="ECO:0000313" key="3">
    <source>
        <dbReference type="EMBL" id="CAA9554005.1"/>
    </source>
</evidence>
<gene>
    <name evidence="3" type="ORF">AVDCRST_MAG86-57</name>
</gene>
<accession>A0A6J4UQV8</accession>